<keyword evidence="3" id="KW-1185">Reference proteome</keyword>
<evidence type="ECO:0000256" key="1">
    <source>
        <dbReference type="SAM" id="MobiDB-lite"/>
    </source>
</evidence>
<dbReference type="EMBL" id="JAWRVE010000098">
    <property type="protein sequence ID" value="KAL1859537.1"/>
    <property type="molecule type" value="Genomic_DNA"/>
</dbReference>
<feature type="region of interest" description="Disordered" evidence="1">
    <location>
        <begin position="132"/>
        <end position="157"/>
    </location>
</feature>
<dbReference type="Proteomes" id="UP001583177">
    <property type="component" value="Unassembled WGS sequence"/>
</dbReference>
<evidence type="ECO:0000313" key="3">
    <source>
        <dbReference type="Proteomes" id="UP001583177"/>
    </source>
</evidence>
<gene>
    <name evidence="2" type="ORF">Daus18300_009538</name>
</gene>
<feature type="compositionally biased region" description="Acidic residues" evidence="1">
    <location>
        <begin position="135"/>
        <end position="153"/>
    </location>
</feature>
<evidence type="ECO:0000313" key="2">
    <source>
        <dbReference type="EMBL" id="KAL1859537.1"/>
    </source>
</evidence>
<proteinExistence type="predicted"/>
<comment type="caution">
    <text evidence="2">The sequence shown here is derived from an EMBL/GenBank/DDBJ whole genome shotgun (WGS) entry which is preliminary data.</text>
</comment>
<protein>
    <submittedName>
        <fullName evidence="2">Uncharacterized protein</fullName>
    </submittedName>
</protein>
<feature type="region of interest" description="Disordered" evidence="1">
    <location>
        <begin position="54"/>
        <end position="74"/>
    </location>
</feature>
<reference evidence="2 3" key="1">
    <citation type="journal article" date="2024" name="IMA Fungus">
        <title>IMA Genome - F19 : A genome assembly and annotation guide to empower mycologists, including annotated draft genome sequences of Ceratocystis pirilliformis, Diaporthe australafricana, Fusarium ophioides, Paecilomyces lecythidis, and Sporothrix stenoceras.</title>
        <authorList>
            <person name="Aylward J."/>
            <person name="Wilson A.M."/>
            <person name="Visagie C.M."/>
            <person name="Spraker J."/>
            <person name="Barnes I."/>
            <person name="Buitendag C."/>
            <person name="Ceriani C."/>
            <person name="Del Mar Angel L."/>
            <person name="du Plessis D."/>
            <person name="Fuchs T."/>
            <person name="Gasser K."/>
            <person name="Kramer D."/>
            <person name="Li W."/>
            <person name="Munsamy K."/>
            <person name="Piso A."/>
            <person name="Price J.L."/>
            <person name="Sonnekus B."/>
            <person name="Thomas C."/>
            <person name="van der Nest A."/>
            <person name="van Dijk A."/>
            <person name="van Heerden A."/>
            <person name="van Vuuren N."/>
            <person name="Yilmaz N."/>
            <person name="Duong T.A."/>
            <person name="van der Merwe N.A."/>
            <person name="Wingfield M.J."/>
            <person name="Wingfield B.D."/>
        </authorList>
    </citation>
    <scope>NUCLEOTIDE SEQUENCE [LARGE SCALE GENOMIC DNA]</scope>
    <source>
        <strain evidence="2 3">CMW 18300</strain>
    </source>
</reference>
<organism evidence="2 3">
    <name type="scientific">Diaporthe australafricana</name>
    <dbReference type="NCBI Taxonomy" id="127596"/>
    <lineage>
        <taxon>Eukaryota</taxon>
        <taxon>Fungi</taxon>
        <taxon>Dikarya</taxon>
        <taxon>Ascomycota</taxon>
        <taxon>Pezizomycotina</taxon>
        <taxon>Sordariomycetes</taxon>
        <taxon>Sordariomycetidae</taxon>
        <taxon>Diaporthales</taxon>
        <taxon>Diaporthaceae</taxon>
        <taxon>Diaporthe</taxon>
    </lineage>
</organism>
<name>A0ABR3WDK5_9PEZI</name>
<accession>A0ABR3WDK5</accession>
<sequence>MVRAVGLSRGPPRRFTLDLLAAEVTVADQNTAAQPGIRSARNETQGKARARANATVNAEASDGAPAPRNKVDAEAKTEDISLNNIVKELVEMVPDSGLYQNQLKMDLSDRIRDLRQDVVDLVNTYKEQAIAISSDDGDDDEEADDEPMDTSNDEGDHVNGYLMLPWSLLASTGGWPRWTELRQ</sequence>